<dbReference type="PANTHER" id="PTHR11601">
    <property type="entry name" value="CYSTEINE DESULFURYLASE FAMILY MEMBER"/>
    <property type="match status" value="1"/>
</dbReference>
<dbReference type="PIRSF" id="PIRSF005572">
    <property type="entry name" value="NifS"/>
    <property type="match status" value="1"/>
</dbReference>
<proteinExistence type="inferred from homology"/>
<keyword evidence="3" id="KW-0808">Transferase</keyword>
<dbReference type="Proteomes" id="UP000009877">
    <property type="component" value="Unassembled WGS sequence"/>
</dbReference>
<dbReference type="InterPro" id="IPR016454">
    <property type="entry name" value="Cysteine_dSase"/>
</dbReference>
<dbReference type="InterPro" id="IPR015422">
    <property type="entry name" value="PyrdxlP-dep_Trfase_small"/>
</dbReference>
<keyword evidence="4" id="KW-0479">Metal-binding</keyword>
<dbReference type="Gene3D" id="1.10.260.50">
    <property type="match status" value="1"/>
</dbReference>
<comment type="similarity">
    <text evidence="2">Belongs to the class-V pyridoxal-phosphate-dependent aminotransferase family. NifS/IscS subfamily.</text>
</comment>
<dbReference type="GO" id="GO:0051536">
    <property type="term" value="F:iron-sulfur cluster binding"/>
    <property type="evidence" value="ECO:0007669"/>
    <property type="project" value="UniProtKB-KW"/>
</dbReference>
<protein>
    <submittedName>
        <fullName evidence="10">Cysteine desulfurase</fullName>
    </submittedName>
</protein>
<name>M2YC96_9MICC</name>
<evidence type="ECO:0000256" key="5">
    <source>
        <dbReference type="ARBA" id="ARBA00022898"/>
    </source>
</evidence>
<gene>
    <name evidence="10" type="ORF">C884_00893</name>
</gene>
<sequence>MSDPQPPAQPAGPVYLDHAATHPVLPAAARAVQEQLLRGGNPSSLHASGRAARRVLEESRDAIAAALEADPVEVILTSGGTEADNLAVKGLWEARTAQHPSRRRVIVSSIEHPAVQEPAEHLSQHCGAQLEVLEVDELGRTDPAQLKAMLARDPGSVALVAVMWANNEVGTVQPIAELAEVCAEFQVPLHVDAVQALGALPISSRLPGLTTIAVSGHKIGAPVGSGALVVGRAAQIRPLLHGGGQQRGLRPGTLDAAGAAGFAAAVREATADLPEQARRLAQLRDRLIDGIRAAVPQAVLRGPLDRPHSGLRLPGNVHFTFPGCEGDSLLFLLDAAGFATSTGSACTAGVPRPSRVLLAMGLDERTARGAQRFTLGRGSTEADVDALVAALPQIHARALAAGLSGA</sequence>
<dbReference type="Gene3D" id="3.90.1150.10">
    <property type="entry name" value="Aspartate Aminotransferase, domain 1"/>
    <property type="match status" value="1"/>
</dbReference>
<keyword evidence="6" id="KW-0408">Iron</keyword>
<evidence type="ECO:0000313" key="11">
    <source>
        <dbReference type="Proteomes" id="UP000009877"/>
    </source>
</evidence>
<reference evidence="10 11" key="1">
    <citation type="journal article" date="2014" name="Genome Announc.">
        <title>Draft Genome Sequence of Kocuria palustris PEL.</title>
        <authorList>
            <person name="Sharma G."/>
            <person name="Khatri I."/>
            <person name="Subramanian S."/>
        </authorList>
    </citation>
    <scope>NUCLEOTIDE SEQUENCE [LARGE SCALE GENOMIC DNA]</scope>
    <source>
        <strain evidence="10 11">PEL</strain>
    </source>
</reference>
<dbReference type="FunFam" id="3.40.640.10:FF:000084">
    <property type="entry name" value="IscS-like cysteine desulfurase"/>
    <property type="match status" value="1"/>
</dbReference>
<evidence type="ECO:0000256" key="4">
    <source>
        <dbReference type="ARBA" id="ARBA00022723"/>
    </source>
</evidence>
<organism evidence="10 11">
    <name type="scientific">Kocuria palustris PEL</name>
    <dbReference type="NCBI Taxonomy" id="1236550"/>
    <lineage>
        <taxon>Bacteria</taxon>
        <taxon>Bacillati</taxon>
        <taxon>Actinomycetota</taxon>
        <taxon>Actinomycetes</taxon>
        <taxon>Micrococcales</taxon>
        <taxon>Micrococcaceae</taxon>
        <taxon>Kocuria</taxon>
    </lineage>
</organism>
<comment type="cofactor">
    <cofactor evidence="1">
        <name>pyridoxal 5'-phosphate</name>
        <dbReference type="ChEBI" id="CHEBI:597326"/>
    </cofactor>
</comment>
<keyword evidence="5" id="KW-0663">Pyridoxal phosphate</keyword>
<accession>M2YC96</accession>
<dbReference type="STRING" id="71999.KPaMU14_03675"/>
<feature type="domain" description="Aminotransferase class V" evidence="9">
    <location>
        <begin position="14"/>
        <end position="387"/>
    </location>
</feature>
<evidence type="ECO:0000313" key="10">
    <source>
        <dbReference type="EMBL" id="EME36125.1"/>
    </source>
</evidence>
<keyword evidence="11" id="KW-1185">Reference proteome</keyword>
<comment type="caution">
    <text evidence="10">The sequence shown here is derived from an EMBL/GenBank/DDBJ whole genome shotgun (WGS) entry which is preliminary data.</text>
</comment>
<dbReference type="InterPro" id="IPR015424">
    <property type="entry name" value="PyrdxlP-dep_Trfase"/>
</dbReference>
<evidence type="ECO:0000256" key="1">
    <source>
        <dbReference type="ARBA" id="ARBA00001933"/>
    </source>
</evidence>
<dbReference type="EMBL" id="ANHZ02000018">
    <property type="protein sequence ID" value="EME36125.1"/>
    <property type="molecule type" value="Genomic_DNA"/>
</dbReference>
<evidence type="ECO:0000256" key="8">
    <source>
        <dbReference type="ARBA" id="ARBA00050776"/>
    </source>
</evidence>
<dbReference type="SUPFAM" id="SSF53383">
    <property type="entry name" value="PLP-dependent transferases"/>
    <property type="match status" value="1"/>
</dbReference>
<dbReference type="InterPro" id="IPR000192">
    <property type="entry name" value="Aminotrans_V_dom"/>
</dbReference>
<dbReference type="AlphaFoldDB" id="M2YC96"/>
<evidence type="ECO:0000256" key="2">
    <source>
        <dbReference type="ARBA" id="ARBA00006490"/>
    </source>
</evidence>
<comment type="catalytic activity">
    <reaction evidence="8">
        <text>(sulfur carrier)-H + L-cysteine = (sulfur carrier)-SH + L-alanine</text>
        <dbReference type="Rhea" id="RHEA:43892"/>
        <dbReference type="Rhea" id="RHEA-COMP:14737"/>
        <dbReference type="Rhea" id="RHEA-COMP:14739"/>
        <dbReference type="ChEBI" id="CHEBI:29917"/>
        <dbReference type="ChEBI" id="CHEBI:35235"/>
        <dbReference type="ChEBI" id="CHEBI:57972"/>
        <dbReference type="ChEBI" id="CHEBI:64428"/>
        <dbReference type="EC" id="2.8.1.7"/>
    </reaction>
</comment>
<evidence type="ECO:0000256" key="7">
    <source>
        <dbReference type="ARBA" id="ARBA00023014"/>
    </source>
</evidence>
<evidence type="ECO:0000256" key="3">
    <source>
        <dbReference type="ARBA" id="ARBA00022679"/>
    </source>
</evidence>
<dbReference type="GO" id="GO:0031071">
    <property type="term" value="F:cysteine desulfurase activity"/>
    <property type="evidence" value="ECO:0007669"/>
    <property type="project" value="UniProtKB-EC"/>
</dbReference>
<evidence type="ECO:0000259" key="9">
    <source>
        <dbReference type="Pfam" id="PF00266"/>
    </source>
</evidence>
<dbReference type="Pfam" id="PF00266">
    <property type="entry name" value="Aminotran_5"/>
    <property type="match status" value="1"/>
</dbReference>
<dbReference type="GO" id="GO:0046872">
    <property type="term" value="F:metal ion binding"/>
    <property type="evidence" value="ECO:0007669"/>
    <property type="project" value="UniProtKB-KW"/>
</dbReference>
<dbReference type="PANTHER" id="PTHR11601:SF34">
    <property type="entry name" value="CYSTEINE DESULFURASE"/>
    <property type="match status" value="1"/>
</dbReference>
<dbReference type="InterPro" id="IPR015421">
    <property type="entry name" value="PyrdxlP-dep_Trfase_major"/>
</dbReference>
<keyword evidence="7" id="KW-0411">Iron-sulfur</keyword>
<evidence type="ECO:0000256" key="6">
    <source>
        <dbReference type="ARBA" id="ARBA00023004"/>
    </source>
</evidence>
<dbReference type="RefSeq" id="WP_006215321.1">
    <property type="nucleotide sequence ID" value="NZ_ANHZ02000018.1"/>
</dbReference>
<dbReference type="Gene3D" id="3.40.640.10">
    <property type="entry name" value="Type I PLP-dependent aspartate aminotransferase-like (Major domain)"/>
    <property type="match status" value="1"/>
</dbReference>